<evidence type="ECO:0000256" key="3">
    <source>
        <dbReference type="ARBA" id="ARBA00023002"/>
    </source>
</evidence>
<keyword evidence="9" id="KW-1185">Reference proteome</keyword>
<sequence>MYDSGQEPVRDNENRLSRRRVLGSGALLGAATAVGTTVGVGSGHGDPAGPEVLGAGGVDITLRVNGRDRALRVEPRVTLLDALRERLDLTGTKKGCDQGACGACTVLVDGERVNACLTLAIMVRDKEITTIEGLARGDRLSPVQEAFLDRDAFQCGYCTPGQIVSATALIAEGHTRSAEEIREWMSGNICRCAAYPNIVAAIEDVAR</sequence>
<evidence type="ECO:0000313" key="8">
    <source>
        <dbReference type="EMBL" id="RZS36432.1"/>
    </source>
</evidence>
<dbReference type="Pfam" id="PF01799">
    <property type="entry name" value="Fer2_2"/>
    <property type="match status" value="1"/>
</dbReference>
<keyword evidence="2" id="KW-0479">Metal-binding</keyword>
<dbReference type="EMBL" id="SGWQ01000007">
    <property type="protein sequence ID" value="RZS36432.1"/>
    <property type="molecule type" value="Genomic_DNA"/>
</dbReference>
<proteinExistence type="predicted"/>
<dbReference type="PROSITE" id="PS00197">
    <property type="entry name" value="2FE2S_FER_1"/>
    <property type="match status" value="1"/>
</dbReference>
<reference evidence="8 9" key="1">
    <citation type="submission" date="2019-02" db="EMBL/GenBank/DDBJ databases">
        <title>Genomic Encyclopedia of Type Strains, Phase IV (KMG-IV): sequencing the most valuable type-strain genomes for metagenomic binning, comparative biology and taxonomic classification.</title>
        <authorList>
            <person name="Goeker M."/>
        </authorList>
    </citation>
    <scope>NUCLEOTIDE SEQUENCE [LARGE SCALE GENOMIC DNA]</scope>
    <source>
        <strain evidence="8 9">DSM 101727</strain>
    </source>
</reference>
<dbReference type="InterPro" id="IPR036884">
    <property type="entry name" value="2Fe-2S-bd_dom_sf"/>
</dbReference>
<organism evidence="8 9">
    <name type="scientific">Herbihabitans rhizosphaerae</name>
    <dbReference type="NCBI Taxonomy" id="1872711"/>
    <lineage>
        <taxon>Bacteria</taxon>
        <taxon>Bacillati</taxon>
        <taxon>Actinomycetota</taxon>
        <taxon>Actinomycetes</taxon>
        <taxon>Pseudonocardiales</taxon>
        <taxon>Pseudonocardiaceae</taxon>
        <taxon>Herbihabitans</taxon>
    </lineage>
</organism>
<keyword evidence="1" id="KW-0001">2Fe-2S</keyword>
<dbReference type="SUPFAM" id="SSF47741">
    <property type="entry name" value="CO dehydrogenase ISP C-domain like"/>
    <property type="match status" value="1"/>
</dbReference>
<evidence type="ECO:0000256" key="1">
    <source>
        <dbReference type="ARBA" id="ARBA00022714"/>
    </source>
</evidence>
<dbReference type="InterPro" id="IPR036010">
    <property type="entry name" value="2Fe-2S_ferredoxin-like_sf"/>
</dbReference>
<dbReference type="PROSITE" id="PS51318">
    <property type="entry name" value="TAT"/>
    <property type="match status" value="1"/>
</dbReference>
<dbReference type="FunFam" id="1.10.150.120:FF:000003">
    <property type="entry name" value="Carbon monoxide dehydrogenase, small subunit"/>
    <property type="match status" value="1"/>
</dbReference>
<dbReference type="InterPro" id="IPR052914">
    <property type="entry name" value="Aldehyde_Oxdr_Iron-Sulfur"/>
</dbReference>
<keyword evidence="4" id="KW-0408">Iron</keyword>
<dbReference type="InterPro" id="IPR001041">
    <property type="entry name" value="2Fe-2S_ferredoxin-type"/>
</dbReference>
<gene>
    <name evidence="8" type="ORF">EV193_107113</name>
</gene>
<dbReference type="InterPro" id="IPR002888">
    <property type="entry name" value="2Fe-2S-bd"/>
</dbReference>
<dbReference type="FunFam" id="3.10.20.30:FF:000020">
    <property type="entry name" value="Xanthine dehydrogenase iron-sulfur subunit"/>
    <property type="match status" value="1"/>
</dbReference>
<feature type="domain" description="2Fe-2S ferredoxin-type" evidence="7">
    <location>
        <begin position="58"/>
        <end position="134"/>
    </location>
</feature>
<evidence type="ECO:0000259" key="7">
    <source>
        <dbReference type="PROSITE" id="PS51085"/>
    </source>
</evidence>
<dbReference type="CDD" id="cd00207">
    <property type="entry name" value="fer2"/>
    <property type="match status" value="1"/>
</dbReference>
<dbReference type="InterPro" id="IPR006058">
    <property type="entry name" value="2Fe2S_fd_BS"/>
</dbReference>
<dbReference type="GO" id="GO:0051537">
    <property type="term" value="F:2 iron, 2 sulfur cluster binding"/>
    <property type="evidence" value="ECO:0007669"/>
    <property type="project" value="UniProtKB-KW"/>
</dbReference>
<dbReference type="PROSITE" id="PS51085">
    <property type="entry name" value="2FE2S_FER_2"/>
    <property type="match status" value="1"/>
</dbReference>
<dbReference type="GO" id="GO:0016903">
    <property type="term" value="F:oxidoreductase activity, acting on the aldehyde or oxo group of donors"/>
    <property type="evidence" value="ECO:0007669"/>
    <property type="project" value="TreeGrafter"/>
</dbReference>
<protein>
    <submittedName>
        <fullName evidence="8">Xanthine dehydrogenase YagT iron-sulfur-binding subunit</fullName>
    </submittedName>
</protein>
<evidence type="ECO:0000256" key="5">
    <source>
        <dbReference type="ARBA" id="ARBA00023014"/>
    </source>
</evidence>
<evidence type="ECO:0000313" key="9">
    <source>
        <dbReference type="Proteomes" id="UP000294257"/>
    </source>
</evidence>
<dbReference type="PANTHER" id="PTHR45331">
    <property type="entry name" value="OXIDOREDUCTASE, IRON-SULPHUR BINDING SUBUNIT-RELATED-RELATED"/>
    <property type="match status" value="1"/>
</dbReference>
<dbReference type="Gene3D" id="1.10.150.120">
    <property type="entry name" value="[2Fe-2S]-binding domain"/>
    <property type="match status" value="1"/>
</dbReference>
<name>A0A4Q7KMK5_9PSEU</name>
<dbReference type="PANTHER" id="PTHR45331:SF2">
    <property type="entry name" value="OXIDOREDUCTASE WITH IRON-SULFUR SUBUNIT"/>
    <property type="match status" value="1"/>
</dbReference>
<accession>A0A4Q7KMK5</accession>
<dbReference type="AlphaFoldDB" id="A0A4Q7KMK5"/>
<comment type="caution">
    <text evidence="8">The sequence shown here is derived from an EMBL/GenBank/DDBJ whole genome shotgun (WGS) entry which is preliminary data.</text>
</comment>
<evidence type="ECO:0000256" key="6">
    <source>
        <dbReference type="ARBA" id="ARBA00060707"/>
    </source>
</evidence>
<dbReference type="Gene3D" id="3.10.20.30">
    <property type="match status" value="1"/>
</dbReference>
<dbReference type="Proteomes" id="UP000294257">
    <property type="component" value="Unassembled WGS sequence"/>
</dbReference>
<dbReference type="InterPro" id="IPR012675">
    <property type="entry name" value="Beta-grasp_dom_sf"/>
</dbReference>
<dbReference type="Pfam" id="PF00111">
    <property type="entry name" value="Fer2"/>
    <property type="match status" value="1"/>
</dbReference>
<keyword evidence="5" id="KW-0411">Iron-sulfur</keyword>
<dbReference type="InterPro" id="IPR006311">
    <property type="entry name" value="TAT_signal"/>
</dbReference>
<evidence type="ECO:0000256" key="4">
    <source>
        <dbReference type="ARBA" id="ARBA00023004"/>
    </source>
</evidence>
<keyword evidence="3" id="KW-0560">Oxidoreductase</keyword>
<dbReference type="SUPFAM" id="SSF54292">
    <property type="entry name" value="2Fe-2S ferredoxin-like"/>
    <property type="match status" value="1"/>
</dbReference>
<evidence type="ECO:0000256" key="2">
    <source>
        <dbReference type="ARBA" id="ARBA00022723"/>
    </source>
</evidence>
<dbReference type="GO" id="GO:0046872">
    <property type="term" value="F:metal ion binding"/>
    <property type="evidence" value="ECO:0007669"/>
    <property type="project" value="UniProtKB-KW"/>
</dbReference>
<comment type="pathway">
    <text evidence="6">Alkaloid degradation; nicotine degradation.</text>
</comment>